<evidence type="ECO:0000256" key="3">
    <source>
        <dbReference type="ARBA" id="ARBA00017144"/>
    </source>
</evidence>
<dbReference type="PANTHER" id="PTHR10344:SF4">
    <property type="entry name" value="UMP-CMP KINASE 2, MITOCHONDRIAL"/>
    <property type="match status" value="1"/>
</dbReference>
<dbReference type="InterPro" id="IPR027417">
    <property type="entry name" value="P-loop_NTPase"/>
</dbReference>
<feature type="domain" description="Thymidylate kinase-like" evidence="11">
    <location>
        <begin position="7"/>
        <end position="180"/>
    </location>
</feature>
<evidence type="ECO:0000256" key="10">
    <source>
        <dbReference type="HAMAP-Rule" id="MF_00165"/>
    </source>
</evidence>
<sequence length="194" mass="21345">MIIALIGIDGAGKTTAGKLLAEQLRTAAYPATFTANPSGRRTLAAWSRRRELQPPVALLDAVETGIRCVNVLVSHLRARRSSGAVIMDRYLYCQLALRRVRGLREGWFLTLLLKALPTPDIVFYFDVDPEIAHARIDSRATDLETLEHLGAFDQAYRGLPQFPAFIVIDATQSTEQVVESVLRELGVCGLGLQA</sequence>
<protein>
    <recommendedName>
        <fullName evidence="3 10">Thymidylate kinase</fullName>
        <ecNumber evidence="2 10">2.7.4.9</ecNumber>
    </recommendedName>
    <alternativeName>
        <fullName evidence="10">dTMP kinase</fullName>
    </alternativeName>
</protein>
<evidence type="ECO:0000256" key="9">
    <source>
        <dbReference type="ARBA" id="ARBA00048743"/>
    </source>
</evidence>
<accession>A0ABW4Q0Z2</accession>
<dbReference type="Gene3D" id="3.40.50.300">
    <property type="entry name" value="P-loop containing nucleotide triphosphate hydrolases"/>
    <property type="match status" value="1"/>
</dbReference>
<evidence type="ECO:0000313" key="12">
    <source>
        <dbReference type="EMBL" id="MFD1844986.1"/>
    </source>
</evidence>
<keyword evidence="6 10" id="KW-0547">Nucleotide-binding</keyword>
<proteinExistence type="inferred from homology"/>
<evidence type="ECO:0000259" key="11">
    <source>
        <dbReference type="Pfam" id="PF02223"/>
    </source>
</evidence>
<evidence type="ECO:0000313" key="13">
    <source>
        <dbReference type="Proteomes" id="UP001597307"/>
    </source>
</evidence>
<dbReference type="PANTHER" id="PTHR10344">
    <property type="entry name" value="THYMIDYLATE KINASE"/>
    <property type="match status" value="1"/>
</dbReference>
<dbReference type="HAMAP" id="MF_00165">
    <property type="entry name" value="Thymidylate_kinase"/>
    <property type="match status" value="1"/>
</dbReference>
<dbReference type="RefSeq" id="WP_343876927.1">
    <property type="nucleotide sequence ID" value="NZ_BAAAIJ010000001.1"/>
</dbReference>
<evidence type="ECO:0000256" key="4">
    <source>
        <dbReference type="ARBA" id="ARBA00022679"/>
    </source>
</evidence>
<dbReference type="InterPro" id="IPR018094">
    <property type="entry name" value="Thymidylate_kinase"/>
</dbReference>
<evidence type="ECO:0000256" key="8">
    <source>
        <dbReference type="ARBA" id="ARBA00022840"/>
    </source>
</evidence>
<comment type="caution">
    <text evidence="12">The sequence shown here is derived from an EMBL/GenBank/DDBJ whole genome shotgun (WGS) entry which is preliminary data.</text>
</comment>
<reference evidence="13" key="1">
    <citation type="journal article" date="2019" name="Int. J. Syst. Evol. Microbiol.">
        <title>The Global Catalogue of Microorganisms (GCM) 10K type strain sequencing project: providing services to taxonomists for standard genome sequencing and annotation.</title>
        <authorList>
            <consortium name="The Broad Institute Genomics Platform"/>
            <consortium name="The Broad Institute Genome Sequencing Center for Infectious Disease"/>
            <person name="Wu L."/>
            <person name="Ma J."/>
        </authorList>
    </citation>
    <scope>NUCLEOTIDE SEQUENCE [LARGE SCALE GENOMIC DNA]</scope>
    <source>
        <strain evidence="13">JCM 11496</strain>
    </source>
</reference>
<evidence type="ECO:0000256" key="5">
    <source>
        <dbReference type="ARBA" id="ARBA00022727"/>
    </source>
</evidence>
<dbReference type="InterPro" id="IPR039430">
    <property type="entry name" value="Thymidylate_kin-like_dom"/>
</dbReference>
<comment type="function">
    <text evidence="10">Phosphorylation of dTMP to form dTDP in both de novo and salvage pathways of dTTP synthesis.</text>
</comment>
<comment type="similarity">
    <text evidence="1 10">Belongs to the thymidylate kinase family.</text>
</comment>
<dbReference type="EC" id="2.7.4.9" evidence="2 10"/>
<keyword evidence="4 10" id="KW-0808">Transferase</keyword>
<organism evidence="12 13">
    <name type="scientific">Arthrobacter flavus</name>
    <dbReference type="NCBI Taxonomy" id="95172"/>
    <lineage>
        <taxon>Bacteria</taxon>
        <taxon>Bacillati</taxon>
        <taxon>Actinomycetota</taxon>
        <taxon>Actinomycetes</taxon>
        <taxon>Micrococcales</taxon>
        <taxon>Micrococcaceae</taxon>
        <taxon>Arthrobacter</taxon>
    </lineage>
</organism>
<evidence type="ECO:0000256" key="6">
    <source>
        <dbReference type="ARBA" id="ARBA00022741"/>
    </source>
</evidence>
<dbReference type="Proteomes" id="UP001597307">
    <property type="component" value="Unassembled WGS sequence"/>
</dbReference>
<evidence type="ECO:0000256" key="7">
    <source>
        <dbReference type="ARBA" id="ARBA00022777"/>
    </source>
</evidence>
<dbReference type="CDD" id="cd01672">
    <property type="entry name" value="TMPK"/>
    <property type="match status" value="1"/>
</dbReference>
<keyword evidence="8 10" id="KW-0067">ATP-binding</keyword>
<evidence type="ECO:0000256" key="2">
    <source>
        <dbReference type="ARBA" id="ARBA00012980"/>
    </source>
</evidence>
<dbReference type="GO" id="GO:0004798">
    <property type="term" value="F:dTMP kinase activity"/>
    <property type="evidence" value="ECO:0007669"/>
    <property type="project" value="UniProtKB-EC"/>
</dbReference>
<gene>
    <name evidence="10" type="primary">tmk</name>
    <name evidence="12" type="ORF">ACFSFX_00020</name>
</gene>
<dbReference type="EMBL" id="JBHUGA010000001">
    <property type="protein sequence ID" value="MFD1844986.1"/>
    <property type="molecule type" value="Genomic_DNA"/>
</dbReference>
<dbReference type="Pfam" id="PF02223">
    <property type="entry name" value="Thymidylate_kin"/>
    <property type="match status" value="1"/>
</dbReference>
<dbReference type="SUPFAM" id="SSF52540">
    <property type="entry name" value="P-loop containing nucleoside triphosphate hydrolases"/>
    <property type="match status" value="1"/>
</dbReference>
<keyword evidence="7 10" id="KW-0418">Kinase</keyword>
<keyword evidence="5 10" id="KW-0545">Nucleotide biosynthesis</keyword>
<name>A0ABW4Q0Z2_9MICC</name>
<keyword evidence="13" id="KW-1185">Reference proteome</keyword>
<evidence type="ECO:0000256" key="1">
    <source>
        <dbReference type="ARBA" id="ARBA00009776"/>
    </source>
</evidence>
<comment type="catalytic activity">
    <reaction evidence="9 10">
        <text>dTMP + ATP = dTDP + ADP</text>
        <dbReference type="Rhea" id="RHEA:13517"/>
        <dbReference type="ChEBI" id="CHEBI:30616"/>
        <dbReference type="ChEBI" id="CHEBI:58369"/>
        <dbReference type="ChEBI" id="CHEBI:63528"/>
        <dbReference type="ChEBI" id="CHEBI:456216"/>
        <dbReference type="EC" id="2.7.4.9"/>
    </reaction>
</comment>
<feature type="binding site" evidence="10">
    <location>
        <begin position="7"/>
        <end position="14"/>
    </location>
    <ligand>
        <name>ATP</name>
        <dbReference type="ChEBI" id="CHEBI:30616"/>
    </ligand>
</feature>